<dbReference type="EMBL" id="BMZS01000004">
    <property type="protein sequence ID" value="GHD49894.1"/>
    <property type="molecule type" value="Genomic_DNA"/>
</dbReference>
<dbReference type="Gene3D" id="3.40.630.30">
    <property type="match status" value="1"/>
</dbReference>
<name>A0A918XT29_9PROT</name>
<dbReference type="CDD" id="cd04301">
    <property type="entry name" value="NAT_SF"/>
    <property type="match status" value="1"/>
</dbReference>
<accession>A0A918XT29</accession>
<protein>
    <submittedName>
        <fullName evidence="4">N-acetyltransferase</fullName>
    </submittedName>
</protein>
<keyword evidence="2" id="KW-0012">Acyltransferase</keyword>
<evidence type="ECO:0000256" key="1">
    <source>
        <dbReference type="ARBA" id="ARBA00022679"/>
    </source>
</evidence>
<dbReference type="Proteomes" id="UP000630353">
    <property type="component" value="Unassembled WGS sequence"/>
</dbReference>
<dbReference type="GO" id="GO:0016747">
    <property type="term" value="F:acyltransferase activity, transferring groups other than amino-acyl groups"/>
    <property type="evidence" value="ECO:0007669"/>
    <property type="project" value="InterPro"/>
</dbReference>
<dbReference type="Pfam" id="PF00583">
    <property type="entry name" value="Acetyltransf_1"/>
    <property type="match status" value="1"/>
</dbReference>
<dbReference type="PANTHER" id="PTHR43877">
    <property type="entry name" value="AMINOALKYLPHOSPHONATE N-ACETYLTRANSFERASE-RELATED-RELATED"/>
    <property type="match status" value="1"/>
</dbReference>
<proteinExistence type="predicted"/>
<evidence type="ECO:0000259" key="3">
    <source>
        <dbReference type="PROSITE" id="PS51186"/>
    </source>
</evidence>
<gene>
    <name evidence="4" type="ORF">GCM10017083_22800</name>
</gene>
<comment type="caution">
    <text evidence="4">The sequence shown here is derived from an EMBL/GenBank/DDBJ whole genome shotgun (WGS) entry which is preliminary data.</text>
</comment>
<keyword evidence="5" id="KW-1185">Reference proteome</keyword>
<evidence type="ECO:0000313" key="4">
    <source>
        <dbReference type="EMBL" id="GHD49894.1"/>
    </source>
</evidence>
<dbReference type="AlphaFoldDB" id="A0A918XT29"/>
<reference evidence="4" key="2">
    <citation type="submission" date="2020-09" db="EMBL/GenBank/DDBJ databases">
        <authorList>
            <person name="Sun Q."/>
            <person name="Kim S."/>
        </authorList>
    </citation>
    <scope>NUCLEOTIDE SEQUENCE</scope>
    <source>
        <strain evidence="4">KCTC 42651</strain>
    </source>
</reference>
<dbReference type="InterPro" id="IPR016181">
    <property type="entry name" value="Acyl_CoA_acyltransferase"/>
</dbReference>
<evidence type="ECO:0000256" key="2">
    <source>
        <dbReference type="ARBA" id="ARBA00023315"/>
    </source>
</evidence>
<sequence length="191" mass="20766">MAEYNVTIRPVEPGDALGLARIQIDTWRDAYVGMLPDDTLLDLDDMRAAVRWTRVVGGLRAPEALAVAEIEGRLVGFCHGGAGRRAVAEAVDRLEPVAEVYALYVDPSFQGMGIGRALLADVTRRLIAHGFESLALLTLADNRHGRRFYDRIGGAVGEAIPSVVVGSPADQVPYFWPDMERLVQRLDAPAA</sequence>
<dbReference type="SUPFAM" id="SSF55729">
    <property type="entry name" value="Acyl-CoA N-acyltransferases (Nat)"/>
    <property type="match status" value="1"/>
</dbReference>
<reference evidence="4" key="1">
    <citation type="journal article" date="2014" name="Int. J. Syst. Evol. Microbiol.">
        <title>Complete genome sequence of Corynebacterium casei LMG S-19264T (=DSM 44701T), isolated from a smear-ripened cheese.</title>
        <authorList>
            <consortium name="US DOE Joint Genome Institute (JGI-PGF)"/>
            <person name="Walter F."/>
            <person name="Albersmeier A."/>
            <person name="Kalinowski J."/>
            <person name="Ruckert C."/>
        </authorList>
    </citation>
    <scope>NUCLEOTIDE SEQUENCE</scope>
    <source>
        <strain evidence="4">KCTC 42651</strain>
    </source>
</reference>
<feature type="domain" description="N-acetyltransferase" evidence="3">
    <location>
        <begin position="6"/>
        <end position="187"/>
    </location>
</feature>
<dbReference type="PROSITE" id="PS51186">
    <property type="entry name" value="GNAT"/>
    <property type="match status" value="1"/>
</dbReference>
<dbReference type="RefSeq" id="WP_189989453.1">
    <property type="nucleotide sequence ID" value="NZ_BMZS01000004.1"/>
</dbReference>
<organism evidence="4 5">
    <name type="scientific">Thalassobaculum fulvum</name>
    <dbReference type="NCBI Taxonomy" id="1633335"/>
    <lineage>
        <taxon>Bacteria</taxon>
        <taxon>Pseudomonadati</taxon>
        <taxon>Pseudomonadota</taxon>
        <taxon>Alphaproteobacteria</taxon>
        <taxon>Rhodospirillales</taxon>
        <taxon>Thalassobaculaceae</taxon>
        <taxon>Thalassobaculum</taxon>
    </lineage>
</organism>
<dbReference type="InterPro" id="IPR000182">
    <property type="entry name" value="GNAT_dom"/>
</dbReference>
<dbReference type="InterPro" id="IPR050832">
    <property type="entry name" value="Bact_Acetyltransf"/>
</dbReference>
<keyword evidence="1" id="KW-0808">Transferase</keyword>
<evidence type="ECO:0000313" key="5">
    <source>
        <dbReference type="Proteomes" id="UP000630353"/>
    </source>
</evidence>